<dbReference type="Proteomes" id="UP000233551">
    <property type="component" value="Unassembled WGS sequence"/>
</dbReference>
<dbReference type="AlphaFoldDB" id="A0A218XIJ0"/>
<evidence type="ECO:0000313" key="1">
    <source>
        <dbReference type="EMBL" id="OWM84590.1"/>
    </source>
</evidence>
<sequence>MDVQRHGHAQDRTQQVGDVSTDVWMSRKCERAWACMDTSQKDVGARLVGTGTRRWRARQARGACAGAGERARLVLGWHYSPESDDFARNALNDLKQ</sequence>
<reference evidence="3" key="1">
    <citation type="journal article" date="2017" name="Plant J.">
        <title>The pomegranate (Punica granatum L.) genome and the genomics of punicalagin biosynthesis.</title>
        <authorList>
            <person name="Qin G."/>
            <person name="Xu C."/>
            <person name="Ming R."/>
            <person name="Tang H."/>
            <person name="Guyot R."/>
            <person name="Kramer E.M."/>
            <person name="Hu Y."/>
            <person name="Yi X."/>
            <person name="Qi Y."/>
            <person name="Xu X."/>
            <person name="Gao Z."/>
            <person name="Pan H."/>
            <person name="Jian J."/>
            <person name="Tian Y."/>
            <person name="Yue Z."/>
            <person name="Xu Y."/>
        </authorList>
    </citation>
    <scope>NUCLEOTIDE SEQUENCE [LARGE SCALE GENOMIC DNA]</scope>
    <source>
        <strain evidence="3">cv. Dabenzi</strain>
    </source>
</reference>
<evidence type="ECO:0000313" key="4">
    <source>
        <dbReference type="Proteomes" id="UP000233551"/>
    </source>
</evidence>
<organism evidence="1 3">
    <name type="scientific">Punica granatum</name>
    <name type="common">Pomegranate</name>
    <dbReference type="NCBI Taxonomy" id="22663"/>
    <lineage>
        <taxon>Eukaryota</taxon>
        <taxon>Viridiplantae</taxon>
        <taxon>Streptophyta</taxon>
        <taxon>Embryophyta</taxon>
        <taxon>Tracheophyta</taxon>
        <taxon>Spermatophyta</taxon>
        <taxon>Magnoliopsida</taxon>
        <taxon>eudicotyledons</taxon>
        <taxon>Gunneridae</taxon>
        <taxon>Pentapetalae</taxon>
        <taxon>rosids</taxon>
        <taxon>malvids</taxon>
        <taxon>Myrtales</taxon>
        <taxon>Lythraceae</taxon>
        <taxon>Punica</taxon>
    </lineage>
</organism>
<reference evidence="1" key="2">
    <citation type="submission" date="2017-06" db="EMBL/GenBank/DDBJ databases">
        <title>The pomegranate genome and the genomics of punicalagin biosynthesis.</title>
        <authorList>
            <person name="Xu C."/>
        </authorList>
    </citation>
    <scope>NUCLEOTIDE SEQUENCE [LARGE SCALE GENOMIC DNA]</scope>
    <source>
        <tissue evidence="1">Fresh leaf</tissue>
    </source>
</reference>
<name>A0A218XIJ0_PUNGR</name>
<comment type="caution">
    <text evidence="1">The sequence shown here is derived from an EMBL/GenBank/DDBJ whole genome shotgun (WGS) entry which is preliminary data.</text>
</comment>
<proteinExistence type="predicted"/>
<dbReference type="EMBL" id="MTKT01001322">
    <property type="protein sequence ID" value="OWM84590.1"/>
    <property type="molecule type" value="Genomic_DNA"/>
</dbReference>
<accession>A0A218XIJ0</accession>
<evidence type="ECO:0000313" key="3">
    <source>
        <dbReference type="Proteomes" id="UP000197138"/>
    </source>
</evidence>
<protein>
    <submittedName>
        <fullName evidence="1">Uncharacterized protein</fullName>
    </submittedName>
</protein>
<keyword evidence="4" id="KW-1185">Reference proteome</keyword>
<dbReference type="Proteomes" id="UP000197138">
    <property type="component" value="Unassembled WGS sequence"/>
</dbReference>
<reference evidence="2 4" key="3">
    <citation type="submission" date="2017-11" db="EMBL/GenBank/DDBJ databases">
        <title>De-novo sequencing of pomegranate (Punica granatum L.) genome.</title>
        <authorList>
            <person name="Akparov Z."/>
            <person name="Amiraslanov A."/>
            <person name="Hajiyeva S."/>
            <person name="Abbasov M."/>
            <person name="Kaur K."/>
            <person name="Hamwieh A."/>
            <person name="Solovyev V."/>
            <person name="Salamov A."/>
            <person name="Braich B."/>
            <person name="Kosarev P."/>
            <person name="Mahmoud A."/>
            <person name="Hajiyev E."/>
            <person name="Babayeva S."/>
            <person name="Izzatullayeva V."/>
            <person name="Mammadov A."/>
            <person name="Mammadov A."/>
            <person name="Sharifova S."/>
            <person name="Ojaghi J."/>
            <person name="Eynullazada K."/>
            <person name="Bayramov B."/>
            <person name="Abdulazimova A."/>
            <person name="Shahmuradov I."/>
        </authorList>
    </citation>
    <scope>NUCLEOTIDE SEQUENCE [LARGE SCALE GENOMIC DNA]</scope>
    <source>
        <strain evidence="2">AG2017</strain>
        <strain evidence="4">cv. AG2017</strain>
        <tissue evidence="2">Leaf</tissue>
    </source>
</reference>
<gene>
    <name evidence="1" type="ORF">CDL15_Pgr014160</name>
    <name evidence="2" type="ORF">CRG98_024191</name>
</gene>
<evidence type="ECO:0000313" key="2">
    <source>
        <dbReference type="EMBL" id="PKI55418.1"/>
    </source>
</evidence>
<dbReference type="EMBL" id="PGOL01001703">
    <property type="protein sequence ID" value="PKI55418.1"/>
    <property type="molecule type" value="Genomic_DNA"/>
</dbReference>